<comment type="similarity">
    <text evidence="1">Belongs to the UPF0161 family.</text>
</comment>
<comment type="subcellular location">
    <subcellularLocation>
        <location evidence="1">Cell membrane</location>
        <topology evidence="1">Peripheral membrane protein</topology>
        <orientation evidence="1">Cytoplasmic side</orientation>
    </subcellularLocation>
</comment>
<organism evidence="2 3">
    <name type="scientific">Candidatus Uhrbacteria bacterium GW2011_GWC2_41_11</name>
    <dbReference type="NCBI Taxonomy" id="1618985"/>
    <lineage>
        <taxon>Bacteria</taxon>
        <taxon>Candidatus Uhriibacteriota</taxon>
    </lineage>
</organism>
<dbReference type="Pfam" id="PF01809">
    <property type="entry name" value="YidD"/>
    <property type="match status" value="1"/>
</dbReference>
<dbReference type="SMART" id="SM01234">
    <property type="entry name" value="Haemolytic"/>
    <property type="match status" value="1"/>
</dbReference>
<name>A0A0G0UG18_9BACT</name>
<dbReference type="NCBIfam" id="TIGR00278">
    <property type="entry name" value="membrane protein insertion efficiency factor YidD"/>
    <property type="match status" value="1"/>
</dbReference>
<dbReference type="InterPro" id="IPR002696">
    <property type="entry name" value="Membr_insert_effic_factor_YidD"/>
</dbReference>
<dbReference type="PANTHER" id="PTHR33383">
    <property type="entry name" value="MEMBRANE PROTEIN INSERTION EFFICIENCY FACTOR-RELATED"/>
    <property type="match status" value="1"/>
</dbReference>
<keyword evidence="1" id="KW-1003">Cell membrane</keyword>
<evidence type="ECO:0000313" key="3">
    <source>
        <dbReference type="Proteomes" id="UP000034616"/>
    </source>
</evidence>
<accession>A0A0G0UG18</accession>
<dbReference type="EMBL" id="LCAH01000014">
    <property type="protein sequence ID" value="KKR86381.1"/>
    <property type="molecule type" value="Genomic_DNA"/>
</dbReference>
<evidence type="ECO:0000256" key="1">
    <source>
        <dbReference type="HAMAP-Rule" id="MF_00386"/>
    </source>
</evidence>
<comment type="function">
    <text evidence="1">Could be involved in insertion of integral membrane proteins into the membrane.</text>
</comment>
<dbReference type="AlphaFoldDB" id="A0A0G0UG18"/>
<protein>
    <recommendedName>
        <fullName evidence="1">Putative membrane protein insertion efficiency factor</fullName>
    </recommendedName>
</protein>
<keyword evidence="1" id="KW-0472">Membrane</keyword>
<dbReference type="GO" id="GO:0005886">
    <property type="term" value="C:plasma membrane"/>
    <property type="evidence" value="ECO:0007669"/>
    <property type="project" value="UniProtKB-SubCell"/>
</dbReference>
<gene>
    <name evidence="2" type="ORF">UU35_C0014G0024</name>
</gene>
<dbReference type="Proteomes" id="UP000034616">
    <property type="component" value="Unassembled WGS sequence"/>
</dbReference>
<dbReference type="HAMAP" id="MF_00386">
    <property type="entry name" value="UPF0161_YidD"/>
    <property type="match status" value="1"/>
</dbReference>
<comment type="caution">
    <text evidence="2">The sequence shown here is derived from an EMBL/GenBank/DDBJ whole genome shotgun (WGS) entry which is preliminary data.</text>
</comment>
<dbReference type="PANTHER" id="PTHR33383:SF1">
    <property type="entry name" value="MEMBRANE PROTEIN INSERTION EFFICIENCY FACTOR-RELATED"/>
    <property type="match status" value="1"/>
</dbReference>
<evidence type="ECO:0000313" key="2">
    <source>
        <dbReference type="EMBL" id="KKR86381.1"/>
    </source>
</evidence>
<sequence>MFKKIFKIPCFFLIILIKIYQKTLSFDHGILRWLYPYGYCRFYPSCSEYGRQAIEKYGCFRGLWLAGKRLSKCHPWSRGGEDCVP</sequence>
<dbReference type="PATRIC" id="fig|1618985.3.peg.882"/>
<proteinExistence type="inferred from homology"/>
<reference evidence="2 3" key="1">
    <citation type="journal article" date="2015" name="Nature">
        <title>rRNA introns, odd ribosomes, and small enigmatic genomes across a large radiation of phyla.</title>
        <authorList>
            <person name="Brown C.T."/>
            <person name="Hug L.A."/>
            <person name="Thomas B.C."/>
            <person name="Sharon I."/>
            <person name="Castelle C.J."/>
            <person name="Singh A."/>
            <person name="Wilkins M.J."/>
            <person name="Williams K.H."/>
            <person name="Banfield J.F."/>
        </authorList>
    </citation>
    <scope>NUCLEOTIDE SEQUENCE [LARGE SCALE GENOMIC DNA]</scope>
</reference>